<accession>A0A1M7RQN8</accession>
<sequence length="260" mass="29359">MNHDEQRIWLIQELQKEDSQLSNYPIPKDKQGQKDLLRGLMNIWIPKDYDDEFWKIHDDYLSEENRLAGIVNVQSLPPIKGDDRIILWQGDMTTLKIGAIVNPANSGLTGCWQILHSCADNIIHSKAGLGLRYKCNCIMEKQGHPEPAGQAKITPAYNLPCDYVIHTVGPIVQGPLTKKHEQLLASCYKSCLDIAEENGVKSIALCCISTGVFMFPNQRAAEIAVETVKNWLDETGSEMKIVFNVFKDIDFEIYEKLLNG</sequence>
<evidence type="ECO:0000259" key="1">
    <source>
        <dbReference type="PROSITE" id="PS51154"/>
    </source>
</evidence>
<name>A0A1M7RQN8_9FIRM</name>
<dbReference type="AlphaFoldDB" id="A0A1M7RQN8"/>
<dbReference type="SMART" id="SM00506">
    <property type="entry name" value="A1pp"/>
    <property type="match status" value="1"/>
</dbReference>
<dbReference type="EMBL" id="FRDH01000003">
    <property type="protein sequence ID" value="SHN48490.1"/>
    <property type="molecule type" value="Genomic_DNA"/>
</dbReference>
<protein>
    <submittedName>
        <fullName evidence="2">O-acetyl-ADP-ribose deacetylase (Regulator of RNase III), contains Macro domain</fullName>
    </submittedName>
</protein>
<dbReference type="SUPFAM" id="SSF52949">
    <property type="entry name" value="Macro domain-like"/>
    <property type="match status" value="1"/>
</dbReference>
<dbReference type="PANTHER" id="PTHR11106:SF27">
    <property type="entry name" value="MACRO DOMAIN-CONTAINING PROTEIN"/>
    <property type="match status" value="1"/>
</dbReference>
<dbReference type="CDD" id="cd02908">
    <property type="entry name" value="Macro_OAADPr_deacetylase"/>
    <property type="match status" value="1"/>
</dbReference>
<feature type="domain" description="Macro" evidence="1">
    <location>
        <begin position="72"/>
        <end position="260"/>
    </location>
</feature>
<gene>
    <name evidence="2" type="ORF">SAMN02745247_00058</name>
</gene>
<dbReference type="PROSITE" id="PS51154">
    <property type="entry name" value="MACRO"/>
    <property type="match status" value="1"/>
</dbReference>
<dbReference type="PANTHER" id="PTHR11106">
    <property type="entry name" value="GANGLIOSIDE INDUCED DIFFERENTIATION ASSOCIATED PROTEIN 2-RELATED"/>
    <property type="match status" value="1"/>
</dbReference>
<dbReference type="Gene3D" id="3.40.220.10">
    <property type="entry name" value="Leucine Aminopeptidase, subunit E, domain 1"/>
    <property type="match status" value="1"/>
</dbReference>
<dbReference type="Proteomes" id="UP000184097">
    <property type="component" value="Unassembled WGS sequence"/>
</dbReference>
<dbReference type="InterPro" id="IPR002589">
    <property type="entry name" value="Macro_dom"/>
</dbReference>
<evidence type="ECO:0000313" key="2">
    <source>
        <dbReference type="EMBL" id="SHN48490.1"/>
    </source>
</evidence>
<organism evidence="2 3">
    <name type="scientific">Butyrivibrio hungatei DSM 14810</name>
    <dbReference type="NCBI Taxonomy" id="1121132"/>
    <lineage>
        <taxon>Bacteria</taxon>
        <taxon>Bacillati</taxon>
        <taxon>Bacillota</taxon>
        <taxon>Clostridia</taxon>
        <taxon>Lachnospirales</taxon>
        <taxon>Lachnospiraceae</taxon>
        <taxon>Butyrivibrio</taxon>
    </lineage>
</organism>
<proteinExistence type="predicted"/>
<dbReference type="NCBIfam" id="NF003163">
    <property type="entry name" value="PRK04143.1"/>
    <property type="match status" value="1"/>
</dbReference>
<dbReference type="InterPro" id="IPR043472">
    <property type="entry name" value="Macro_dom-like"/>
</dbReference>
<evidence type="ECO:0000313" key="3">
    <source>
        <dbReference type="Proteomes" id="UP000184097"/>
    </source>
</evidence>
<dbReference type="RefSeq" id="WP_072700041.1">
    <property type="nucleotide sequence ID" value="NZ_FRDH01000003.1"/>
</dbReference>
<dbReference type="Pfam" id="PF01661">
    <property type="entry name" value="Macro"/>
    <property type="match status" value="1"/>
</dbReference>
<reference evidence="2 3" key="1">
    <citation type="submission" date="2016-12" db="EMBL/GenBank/DDBJ databases">
        <authorList>
            <person name="Song W.-J."/>
            <person name="Kurnit D.M."/>
        </authorList>
    </citation>
    <scope>NUCLEOTIDE SEQUENCE [LARGE SCALE GENOMIC DNA]</scope>
    <source>
        <strain evidence="2 3">DSM 14810</strain>
    </source>
</reference>